<proteinExistence type="predicted"/>
<dbReference type="Proteomes" id="UP000023152">
    <property type="component" value="Unassembled WGS sequence"/>
</dbReference>
<evidence type="ECO:0000313" key="2">
    <source>
        <dbReference type="Proteomes" id="UP000023152"/>
    </source>
</evidence>
<sequence>MVAKVCPSAQTKFPTLQENTSNLFKKKKLNKRRLSHFRKYIKLDKYIVIEFNGDKKAIFKGTDIKEDGRMEESAIQDNWNELLRTIKEAFHLTTTSSFVLVKSDNTDEQLGNGKDLLRLWNNLAMNKTTNFFVLKMRCLEIAREKTQMTWCPKKAATPNFREECAKEDWGRHWEDLKQFVGLYDADNEYLQDEGQKYVIGSGEELRIVWSDRYDNTESGIWCLRVQVAKRSQYHKEQGGYKKRGNTSDSDEKIWTPHRSKALEPVVSVPRQVQEKEYFDIALMLELVKKAEGEASAMQGENVLLFLGGTGSGKSTLVHFLAGSTMERQVVDGKPHIGVMKVKNEAVRKIVTSARAMSETKHITAVPIDLHAMEVFAGTKTRNIVLCDTPGFEDTGGTEVEVANGVGIVKALQTCKSVKPVVLISYIAFGHRMNNIKALARTLAAIVPSIENYLSAFSYVFTKVPADQRSYMHAWMKGLVTSRCGGHDSSELEIGARAVLQDIARKTKVQVLAPDPLKDSPNDLLEQFADVRGFIQNPKGVFHPFLSDASKSAVHMQLYKQKDSIFRAFQSGHYTVAKTMLDQLAALDELLPLPSIHTEYSACVRKLTKNGVKRASVQGSDNVITYRDAVVAARASANVFMAHVQETEKKGEEISFVFPLNRNLHEQIDTIIRDIHATQLQMSNVSSLTLQLDNLAQVQAYFPEFDPFYNEICQKLHAQLAQCMSEAKECIPKHTFPELRKQLETMTKMVSLQRHLCPSVDVKQKLSDLETELLHYLQHHVFDEGHAVLNKATKRGPNNLRKDEPKEDEKNIKHYHHHHHSHHQQQHAPIRDIEKLDQTDVSLLETVAGILSEASLTFASPCDSAWLTKKTKEMYVSLVKEVVEYFEDIGDKLTTVFEKQKQRAADEVKEMISMMNSLRRMKAVKERTERCYRQTIGKVFDFVREVHKDISSILDSFDTKTTSMTSVSVDYSRLYDCI</sequence>
<dbReference type="AlphaFoldDB" id="X6NQL6"/>
<dbReference type="CDD" id="cd00882">
    <property type="entry name" value="Ras_like_GTPase"/>
    <property type="match status" value="1"/>
</dbReference>
<evidence type="ECO:0000313" key="1">
    <source>
        <dbReference type="EMBL" id="ETO28585.1"/>
    </source>
</evidence>
<dbReference type="EMBL" id="ASPP01006582">
    <property type="protein sequence ID" value="ETO28585.1"/>
    <property type="molecule type" value="Genomic_DNA"/>
</dbReference>
<keyword evidence="2" id="KW-1185">Reference proteome</keyword>
<dbReference type="SUPFAM" id="SSF52540">
    <property type="entry name" value="P-loop containing nucleoside triphosphate hydrolases"/>
    <property type="match status" value="1"/>
</dbReference>
<comment type="caution">
    <text evidence="1">The sequence shown here is derived from an EMBL/GenBank/DDBJ whole genome shotgun (WGS) entry which is preliminary data.</text>
</comment>
<feature type="non-terminal residue" evidence="1">
    <location>
        <position position="977"/>
    </location>
</feature>
<dbReference type="Gene3D" id="3.40.50.300">
    <property type="entry name" value="P-loop containing nucleotide triphosphate hydrolases"/>
    <property type="match status" value="1"/>
</dbReference>
<name>X6NQL6_RETFI</name>
<organism evidence="1 2">
    <name type="scientific">Reticulomyxa filosa</name>
    <dbReference type="NCBI Taxonomy" id="46433"/>
    <lineage>
        <taxon>Eukaryota</taxon>
        <taxon>Sar</taxon>
        <taxon>Rhizaria</taxon>
        <taxon>Retaria</taxon>
        <taxon>Foraminifera</taxon>
        <taxon>Monothalamids</taxon>
        <taxon>Reticulomyxidae</taxon>
        <taxon>Reticulomyxa</taxon>
    </lineage>
</organism>
<accession>X6NQL6</accession>
<reference evidence="1 2" key="1">
    <citation type="journal article" date="2013" name="Curr. Biol.">
        <title>The Genome of the Foraminiferan Reticulomyxa filosa.</title>
        <authorList>
            <person name="Glockner G."/>
            <person name="Hulsmann N."/>
            <person name="Schleicher M."/>
            <person name="Noegel A.A."/>
            <person name="Eichinger L."/>
            <person name="Gallinger C."/>
            <person name="Pawlowski J."/>
            <person name="Sierra R."/>
            <person name="Euteneuer U."/>
            <person name="Pillet L."/>
            <person name="Moustafa A."/>
            <person name="Platzer M."/>
            <person name="Groth M."/>
            <person name="Szafranski K."/>
            <person name="Schliwa M."/>
        </authorList>
    </citation>
    <scope>NUCLEOTIDE SEQUENCE [LARGE SCALE GENOMIC DNA]</scope>
</reference>
<protein>
    <submittedName>
        <fullName evidence="1">Uncharacterized protein</fullName>
    </submittedName>
</protein>
<dbReference type="OrthoDB" id="8954335at2759"/>
<dbReference type="InterPro" id="IPR027417">
    <property type="entry name" value="P-loop_NTPase"/>
</dbReference>
<gene>
    <name evidence="1" type="ORF">RFI_08544</name>
</gene>